<sequence>MAPDLPSSYNTFTLPTLLFSHHPASSAAVTPVIIIKLHRPAAHNGFTQEMARSLIAAFSLLSSDPRVRAIVLTSSDPKNRLFCAGMDFNAGGEQSANADVHRDEGGQVSLAMYNCTKPVVVALNGSAVGVGITMTLAANIRVASKDAKVGFVFGRRGFCFEACSSFFLPRLIGTSKALHLATTGGVYPAGHKLFDGLFSEVVEAGEVLPTALRIADEIAANVSLVSAAVMKNQVYRAPASPEEAHLVESKLFYSLVRSEDAKEGIQSFLQKRQPEFKDTIDENAPPGYPWWAPVDVRSRSKL</sequence>
<dbReference type="InterPro" id="IPR014748">
    <property type="entry name" value="Enoyl-CoA_hydra_C"/>
</dbReference>
<dbReference type="PANTHER" id="PTHR43684">
    <property type="match status" value="1"/>
</dbReference>
<dbReference type="OrthoDB" id="2018133at2759"/>
<protein>
    <recommendedName>
        <fullName evidence="4">Enoyl-CoA hydratase</fullName>
    </recommendedName>
</protein>
<evidence type="ECO:0000313" key="3">
    <source>
        <dbReference type="Proteomes" id="UP000236546"/>
    </source>
</evidence>
<comment type="similarity">
    <text evidence="1">Belongs to the enoyl-CoA hydratase/isomerase family.</text>
</comment>
<dbReference type="InterPro" id="IPR001753">
    <property type="entry name" value="Enoyl-CoA_hydra/iso"/>
</dbReference>
<dbReference type="Gene3D" id="3.90.226.10">
    <property type="entry name" value="2-enoyl-CoA Hydratase, Chain A, domain 1"/>
    <property type="match status" value="1"/>
</dbReference>
<dbReference type="Proteomes" id="UP000236546">
    <property type="component" value="Unassembled WGS sequence"/>
</dbReference>
<evidence type="ECO:0008006" key="4">
    <source>
        <dbReference type="Google" id="ProtNLM"/>
    </source>
</evidence>
<dbReference type="SUPFAM" id="SSF52096">
    <property type="entry name" value="ClpP/crotonase"/>
    <property type="match status" value="1"/>
</dbReference>
<dbReference type="CDD" id="cd06558">
    <property type="entry name" value="crotonase-like"/>
    <property type="match status" value="1"/>
</dbReference>
<organism evidence="2 3">
    <name type="scientific">Trichoderma gamsii</name>
    <dbReference type="NCBI Taxonomy" id="398673"/>
    <lineage>
        <taxon>Eukaryota</taxon>
        <taxon>Fungi</taxon>
        <taxon>Dikarya</taxon>
        <taxon>Ascomycota</taxon>
        <taxon>Pezizomycotina</taxon>
        <taxon>Sordariomycetes</taxon>
        <taxon>Hypocreomycetidae</taxon>
        <taxon>Hypocreales</taxon>
        <taxon>Hypocreaceae</taxon>
        <taxon>Trichoderma</taxon>
    </lineage>
</organism>
<comment type="caution">
    <text evidence="2">The sequence shown here is derived from an EMBL/GenBank/DDBJ whole genome shotgun (WGS) entry which is preliminary data.</text>
</comment>
<name>A0A2K0TL61_9HYPO</name>
<evidence type="ECO:0000256" key="1">
    <source>
        <dbReference type="ARBA" id="ARBA00005254"/>
    </source>
</evidence>
<dbReference type="Pfam" id="PF00378">
    <property type="entry name" value="ECH_1"/>
    <property type="match status" value="1"/>
</dbReference>
<proteinExistence type="inferred from homology"/>
<dbReference type="Gene3D" id="1.10.12.10">
    <property type="entry name" value="Lyase 2-enoyl-coa Hydratase, Chain A, domain 2"/>
    <property type="match status" value="1"/>
</dbReference>
<accession>A0A2K0TL61</accession>
<dbReference type="EMBL" id="MTYH01000016">
    <property type="protein sequence ID" value="PNP46256.1"/>
    <property type="molecule type" value="Genomic_DNA"/>
</dbReference>
<dbReference type="PANTHER" id="PTHR43684:SF4">
    <property type="entry name" value="ENOYL-COA HYDRATASE_ISOMERASE FAMILY PROTEIN (AFU_ORTHOLOGUE AFUA_1G01890)"/>
    <property type="match status" value="1"/>
</dbReference>
<dbReference type="InterPro" id="IPR029045">
    <property type="entry name" value="ClpP/crotonase-like_dom_sf"/>
</dbReference>
<evidence type="ECO:0000313" key="2">
    <source>
        <dbReference type="EMBL" id="PNP46256.1"/>
    </source>
</evidence>
<dbReference type="AlphaFoldDB" id="A0A2K0TL61"/>
<reference evidence="2 3" key="1">
    <citation type="submission" date="2017-02" db="EMBL/GenBank/DDBJ databases">
        <title>Genomes of Trichoderma spp. with biocontrol activity.</title>
        <authorList>
            <person name="Gardiner D."/>
            <person name="Kazan K."/>
            <person name="Vos C."/>
            <person name="Harvey P."/>
        </authorList>
    </citation>
    <scope>NUCLEOTIDE SEQUENCE [LARGE SCALE GENOMIC DNA]</scope>
    <source>
        <strain evidence="2 3">A5MH</strain>
    </source>
</reference>
<dbReference type="InterPro" id="IPR051053">
    <property type="entry name" value="ECH/Chromodomain_protein"/>
</dbReference>
<gene>
    <name evidence="2" type="ORF">TGAMA5MH_02291</name>
</gene>